<evidence type="ECO:0000256" key="2">
    <source>
        <dbReference type="ARBA" id="ARBA00022692"/>
    </source>
</evidence>
<evidence type="ECO:0000256" key="3">
    <source>
        <dbReference type="ARBA" id="ARBA00022989"/>
    </source>
</evidence>
<feature type="transmembrane region" description="Helical" evidence="6">
    <location>
        <begin position="477"/>
        <end position="496"/>
    </location>
</feature>
<evidence type="ECO:0000256" key="1">
    <source>
        <dbReference type="ARBA" id="ARBA00004127"/>
    </source>
</evidence>
<dbReference type="NCBIfam" id="TIGR01974">
    <property type="entry name" value="NDH_I_L"/>
    <property type="match status" value="1"/>
</dbReference>
<feature type="transmembrane region" description="Helical" evidence="6">
    <location>
        <begin position="137"/>
        <end position="154"/>
    </location>
</feature>
<feature type="transmembrane region" description="Helical" evidence="6">
    <location>
        <begin position="350"/>
        <end position="371"/>
    </location>
</feature>
<feature type="transmembrane region" description="Helical" evidence="6">
    <location>
        <begin position="325"/>
        <end position="344"/>
    </location>
</feature>
<dbReference type="Pfam" id="PF00662">
    <property type="entry name" value="Proton_antipo_N"/>
    <property type="match status" value="1"/>
</dbReference>
<evidence type="ECO:0000256" key="6">
    <source>
        <dbReference type="SAM" id="Phobius"/>
    </source>
</evidence>
<feature type="transmembrane region" description="Helical" evidence="6">
    <location>
        <begin position="267"/>
        <end position="285"/>
    </location>
</feature>
<dbReference type="InterPro" id="IPR001750">
    <property type="entry name" value="ND/Mrp_TM"/>
</dbReference>
<dbReference type="KEGG" id="erz:ER308_12870"/>
<dbReference type="GO" id="GO:0042773">
    <property type="term" value="P:ATP synthesis coupled electron transport"/>
    <property type="evidence" value="ECO:0007669"/>
    <property type="project" value="InterPro"/>
</dbReference>
<dbReference type="NCBIfam" id="NF005141">
    <property type="entry name" value="PRK06590.1"/>
    <property type="match status" value="1"/>
</dbReference>
<keyword evidence="3 6" id="KW-1133">Transmembrane helix</keyword>
<feature type="transmembrane region" description="Helical" evidence="6">
    <location>
        <begin position="200"/>
        <end position="222"/>
    </location>
</feature>
<dbReference type="GO" id="GO:0008137">
    <property type="term" value="F:NADH dehydrogenase (ubiquinone) activity"/>
    <property type="evidence" value="ECO:0007669"/>
    <property type="project" value="InterPro"/>
</dbReference>
<feature type="transmembrane region" description="Helical" evidence="6">
    <location>
        <begin position="48"/>
        <end position="69"/>
    </location>
</feature>
<dbReference type="PANTHER" id="PTHR42829">
    <property type="entry name" value="NADH-UBIQUINONE OXIDOREDUCTASE CHAIN 5"/>
    <property type="match status" value="1"/>
</dbReference>
<feature type="domain" description="NADH:quinone oxidoreductase/Mrp antiporter transmembrane" evidence="7">
    <location>
        <begin position="156"/>
        <end position="434"/>
    </location>
</feature>
<dbReference type="RefSeq" id="WP_131155365.1">
    <property type="nucleotide sequence ID" value="NZ_CP036402.1"/>
</dbReference>
<evidence type="ECO:0000313" key="9">
    <source>
        <dbReference type="EMBL" id="QBI20368.1"/>
    </source>
</evidence>
<keyword evidence="2 5" id="KW-0812">Transmembrane</keyword>
<keyword evidence="10" id="KW-1185">Reference proteome</keyword>
<dbReference type="PANTHER" id="PTHR42829:SF2">
    <property type="entry name" value="NADH-UBIQUINONE OXIDOREDUCTASE CHAIN 5"/>
    <property type="match status" value="1"/>
</dbReference>
<dbReference type="GO" id="GO:0015990">
    <property type="term" value="P:electron transport coupled proton transport"/>
    <property type="evidence" value="ECO:0007669"/>
    <property type="project" value="TreeGrafter"/>
</dbReference>
<dbReference type="GO" id="GO:0012505">
    <property type="term" value="C:endomembrane system"/>
    <property type="evidence" value="ECO:0007669"/>
    <property type="project" value="UniProtKB-SubCell"/>
</dbReference>
<comment type="subcellular location">
    <subcellularLocation>
        <location evidence="1">Endomembrane system</location>
        <topology evidence="1">Multi-pass membrane protein</topology>
    </subcellularLocation>
    <subcellularLocation>
        <location evidence="5">Membrane</location>
        <topology evidence="5">Multi-pass membrane protein</topology>
    </subcellularLocation>
</comment>
<evidence type="ECO:0000256" key="5">
    <source>
        <dbReference type="RuleBase" id="RU000320"/>
    </source>
</evidence>
<sequence>MLQSVLAYAPAFAQPDPGSAIGLSWLIPVVPAISAAVLLLVGKRLGQAASGVAITAMGFSAVASTFVFIELLGAPADERSFVMTVTTWIAAGDFAVDWAVLVDPLSAVMLLLVTWVGLLIHIYSVGYMRGDELYPRFFAYLNLFAASMLVLVLGESLLTLFVGWELVGLSSYLLIGFWFKKRDYASAAKKAFVLNRIGDVGFMIAMFVIFSAIGSLSFTEVLPQADTLATGTAAVVGLLFLLAAAGKSAQIPLYVWLPDAMAGPTPVSALIHAATMVTAGVYLVARVSPIYVQVPEVGMAVAWVGILTALLAALIACAQRDLKKILAYSTVSQLGYMFVGVGLGAQVAGIFHLLTHGFFKALLFLAAGSVMHAMHEHTDVWKMGGLRTIMPITFGTSLIGWLAISGVPPFAGFFSKEEILVAALDTPGAQGIWILGTIVAGLTAFYMSRWFFLIFFGEKRYERELPDVHPHESEPAMTLPLVVLAVASALGGLLNVTPRSLAVFWAPEAAFLDGWLAGSVMPYAGDVPFVPHVPAVFIVTGVAVLGILTAAALYLRPVDHTVVRERLGGFYWLAHDKFYVDELYINTIVKPGKVLSDGFAAFDRYVIDGIVNGLGRGTAVVASVGRRAQTGFVRSYALAVTAGTILVAVLFAGGFFFGQGA</sequence>
<dbReference type="Proteomes" id="UP000291469">
    <property type="component" value="Chromosome"/>
</dbReference>
<feature type="transmembrane region" description="Helical" evidence="6">
    <location>
        <begin position="23"/>
        <end position="41"/>
    </location>
</feature>
<dbReference type="PRINTS" id="PR01434">
    <property type="entry name" value="NADHDHGNASE5"/>
</dbReference>
<dbReference type="OrthoDB" id="9811798at2"/>
<dbReference type="Gene3D" id="1.20.5.2700">
    <property type="match status" value="1"/>
</dbReference>
<dbReference type="InterPro" id="IPR001516">
    <property type="entry name" value="Proton_antipo_N"/>
</dbReference>
<feature type="transmembrane region" description="Helical" evidence="6">
    <location>
        <begin position="160"/>
        <end position="179"/>
    </location>
</feature>
<feature type="transmembrane region" description="Helical" evidence="6">
    <location>
        <begin position="636"/>
        <end position="657"/>
    </location>
</feature>
<feature type="transmembrane region" description="Helical" evidence="6">
    <location>
        <begin position="105"/>
        <end position="125"/>
    </location>
</feature>
<dbReference type="EMBL" id="CP036402">
    <property type="protein sequence ID" value="QBI20368.1"/>
    <property type="molecule type" value="Genomic_DNA"/>
</dbReference>
<accession>A0A411YGM1</accession>
<dbReference type="Pfam" id="PF00361">
    <property type="entry name" value="Proton_antipo_M"/>
    <property type="match status" value="1"/>
</dbReference>
<protein>
    <submittedName>
        <fullName evidence="9">NADH-quinone oxidoreductase subunit L</fullName>
    </submittedName>
</protein>
<feature type="transmembrane region" description="Helical" evidence="6">
    <location>
        <begin position="228"/>
        <end position="246"/>
    </location>
</feature>
<dbReference type="PRINTS" id="PR01435">
    <property type="entry name" value="NPOXDRDTASE5"/>
</dbReference>
<name>A0A411YGM1_9ACTN</name>
<reference evidence="9 10" key="1">
    <citation type="submission" date="2019-01" db="EMBL/GenBank/DDBJ databases">
        <title>Egibacter rhizosphaerae EGI 80759T.</title>
        <authorList>
            <person name="Chen D.-D."/>
            <person name="Tian Y."/>
            <person name="Jiao J.-Y."/>
            <person name="Zhang X.-T."/>
            <person name="Zhang Y.-G."/>
            <person name="Zhang Y."/>
            <person name="Xiao M."/>
            <person name="Shu W.-S."/>
            <person name="Li W.-J."/>
        </authorList>
    </citation>
    <scope>NUCLEOTIDE SEQUENCE [LARGE SCALE GENOMIC DNA]</scope>
    <source>
        <strain evidence="9 10">EGI 80759</strain>
    </source>
</reference>
<dbReference type="InterPro" id="IPR018393">
    <property type="entry name" value="NADHpl_OxRdtase_5_subgr"/>
</dbReference>
<evidence type="ECO:0000256" key="4">
    <source>
        <dbReference type="ARBA" id="ARBA00023136"/>
    </source>
</evidence>
<gene>
    <name evidence="9" type="ORF">ER308_12870</name>
</gene>
<feature type="domain" description="NADH-Ubiquinone oxidoreductase (complex I) chain 5 N-terminal" evidence="8">
    <location>
        <begin position="88"/>
        <end position="138"/>
    </location>
</feature>
<feature type="transmembrane region" description="Helical" evidence="6">
    <location>
        <begin position="392"/>
        <end position="411"/>
    </location>
</feature>
<organism evidence="9 10">
    <name type="scientific">Egibacter rhizosphaerae</name>
    <dbReference type="NCBI Taxonomy" id="1670831"/>
    <lineage>
        <taxon>Bacteria</taxon>
        <taxon>Bacillati</taxon>
        <taxon>Actinomycetota</taxon>
        <taxon>Nitriliruptoria</taxon>
        <taxon>Egibacterales</taxon>
        <taxon>Egibacteraceae</taxon>
        <taxon>Egibacter</taxon>
    </lineage>
</organism>
<feature type="transmembrane region" description="Helical" evidence="6">
    <location>
        <begin position="431"/>
        <end position="456"/>
    </location>
</feature>
<evidence type="ECO:0000259" key="8">
    <source>
        <dbReference type="Pfam" id="PF00662"/>
    </source>
</evidence>
<dbReference type="InterPro" id="IPR003945">
    <property type="entry name" value="NU5C-like"/>
</dbReference>
<dbReference type="GO" id="GO:0016020">
    <property type="term" value="C:membrane"/>
    <property type="evidence" value="ECO:0007669"/>
    <property type="project" value="UniProtKB-SubCell"/>
</dbReference>
<evidence type="ECO:0000259" key="7">
    <source>
        <dbReference type="Pfam" id="PF00361"/>
    </source>
</evidence>
<feature type="transmembrane region" description="Helical" evidence="6">
    <location>
        <begin position="535"/>
        <end position="555"/>
    </location>
</feature>
<keyword evidence="4 6" id="KW-0472">Membrane</keyword>
<dbReference type="GO" id="GO:0003954">
    <property type="term" value="F:NADH dehydrogenase activity"/>
    <property type="evidence" value="ECO:0007669"/>
    <property type="project" value="TreeGrafter"/>
</dbReference>
<proteinExistence type="predicted"/>
<dbReference type="AlphaFoldDB" id="A0A411YGM1"/>
<evidence type="ECO:0000313" key="10">
    <source>
        <dbReference type="Proteomes" id="UP000291469"/>
    </source>
</evidence>
<feature type="transmembrane region" description="Helical" evidence="6">
    <location>
        <begin position="297"/>
        <end position="318"/>
    </location>
</feature>